<protein>
    <submittedName>
        <fullName evidence="8">MFS transporter</fullName>
    </submittedName>
</protein>
<evidence type="ECO:0000256" key="5">
    <source>
        <dbReference type="ARBA" id="ARBA00023136"/>
    </source>
</evidence>
<dbReference type="Proteomes" id="UP001287282">
    <property type="component" value="Unassembled WGS sequence"/>
</dbReference>
<evidence type="ECO:0000259" key="7">
    <source>
        <dbReference type="PROSITE" id="PS50850"/>
    </source>
</evidence>
<feature type="transmembrane region" description="Helical" evidence="6">
    <location>
        <begin position="269"/>
        <end position="288"/>
    </location>
</feature>
<feature type="transmembrane region" description="Helical" evidence="6">
    <location>
        <begin position="76"/>
        <end position="96"/>
    </location>
</feature>
<evidence type="ECO:0000256" key="4">
    <source>
        <dbReference type="ARBA" id="ARBA00022989"/>
    </source>
</evidence>
<feature type="transmembrane region" description="Helical" evidence="6">
    <location>
        <begin position="295"/>
        <end position="314"/>
    </location>
</feature>
<feature type="transmembrane region" description="Helical" evidence="6">
    <location>
        <begin position="326"/>
        <end position="347"/>
    </location>
</feature>
<keyword evidence="2" id="KW-0813">Transport</keyword>
<evidence type="ECO:0000313" key="8">
    <source>
        <dbReference type="EMBL" id="MDV2685226.1"/>
    </source>
</evidence>
<dbReference type="SUPFAM" id="SSF103473">
    <property type="entry name" value="MFS general substrate transporter"/>
    <property type="match status" value="1"/>
</dbReference>
<feature type="domain" description="Major facilitator superfamily (MFS) profile" evidence="7">
    <location>
        <begin position="9"/>
        <end position="410"/>
    </location>
</feature>
<keyword evidence="3 6" id="KW-0812">Transmembrane</keyword>
<evidence type="ECO:0000256" key="3">
    <source>
        <dbReference type="ARBA" id="ARBA00022692"/>
    </source>
</evidence>
<dbReference type="Pfam" id="PF07690">
    <property type="entry name" value="MFS_1"/>
    <property type="match status" value="1"/>
</dbReference>
<feature type="transmembrane region" description="Helical" evidence="6">
    <location>
        <begin position="167"/>
        <end position="187"/>
    </location>
</feature>
<evidence type="ECO:0000256" key="2">
    <source>
        <dbReference type="ARBA" id="ARBA00022448"/>
    </source>
</evidence>
<comment type="subcellular location">
    <subcellularLocation>
        <location evidence="1">Cell membrane</location>
        <topology evidence="1">Multi-pass membrane protein</topology>
    </subcellularLocation>
</comment>
<keyword evidence="9" id="KW-1185">Reference proteome</keyword>
<dbReference type="PANTHER" id="PTHR23537">
    <property type="match status" value="1"/>
</dbReference>
<feature type="transmembrane region" description="Helical" evidence="6">
    <location>
        <begin position="354"/>
        <end position="378"/>
    </location>
</feature>
<dbReference type="InterPro" id="IPR010645">
    <property type="entry name" value="MFS_4"/>
</dbReference>
<feature type="transmembrane region" description="Helical" evidence="6">
    <location>
        <begin position="135"/>
        <end position="155"/>
    </location>
</feature>
<keyword evidence="5 6" id="KW-0472">Membrane</keyword>
<dbReference type="Gene3D" id="1.20.1250.20">
    <property type="entry name" value="MFS general substrate transporter like domains"/>
    <property type="match status" value="2"/>
</dbReference>
<evidence type="ECO:0000256" key="6">
    <source>
        <dbReference type="SAM" id="Phobius"/>
    </source>
</evidence>
<dbReference type="InterPro" id="IPR036259">
    <property type="entry name" value="MFS_trans_sf"/>
</dbReference>
<dbReference type="EMBL" id="JAWJBA010000004">
    <property type="protein sequence ID" value="MDV2685226.1"/>
    <property type="molecule type" value="Genomic_DNA"/>
</dbReference>
<proteinExistence type="predicted"/>
<feature type="transmembrane region" description="Helical" evidence="6">
    <location>
        <begin position="384"/>
        <end position="403"/>
    </location>
</feature>
<feature type="transmembrane region" description="Helical" evidence="6">
    <location>
        <begin position="231"/>
        <end position="257"/>
    </location>
</feature>
<evidence type="ECO:0000313" key="9">
    <source>
        <dbReference type="Proteomes" id="UP001287282"/>
    </source>
</evidence>
<evidence type="ECO:0000256" key="1">
    <source>
        <dbReference type="ARBA" id="ARBA00004651"/>
    </source>
</evidence>
<dbReference type="RefSeq" id="WP_317122430.1">
    <property type="nucleotide sequence ID" value="NZ_JAWJBA010000004.1"/>
</dbReference>
<dbReference type="PANTHER" id="PTHR23537:SF1">
    <property type="entry name" value="SUGAR TRANSPORTER"/>
    <property type="match status" value="1"/>
</dbReference>
<gene>
    <name evidence="8" type="ORF">RYX56_12760</name>
</gene>
<sequence>MRGIHKGWMILTLLFFTMLASLGFGRFSLGAILPFMREGIGLDYKEMGFVASAAFFGYLISVAVVGYFVVRFGSKLVINISLFIIIMGMVICANAVSFSFALLGCLLLGVGSGGSSIPAMGLAGKWFSNKKKGMAIGIAMGGVGLGIVISGLLVPSIVSMSVEGWRFSWYILALVTSVFIFINALFLKNAPEDIGLKSVGEGEVVKRNVTSTVESPIEGGGDKTVYRNKKVWVIGFIYLSWGFSYLVFSTFLVDYLMIDIGYTKELAGLFFSIAGIASIASGFIWGVLSDILGRMYALSVVLIIQFAMLIALSFTNSVVVIGAEVVIYGLTLWGVPTIMNASVADFVSSSTVPIAMGFVTIFFSVGQIISPIVTGLIIESTNQYFGAFILSAVISLIGGLTCLRMHYIQHAKQRLYLKSNNVNM</sequence>
<comment type="caution">
    <text evidence="8">The sequence shown here is derived from an EMBL/GenBank/DDBJ whole genome shotgun (WGS) entry which is preliminary data.</text>
</comment>
<dbReference type="InterPro" id="IPR011701">
    <property type="entry name" value="MFS"/>
</dbReference>
<dbReference type="InterPro" id="IPR020846">
    <property type="entry name" value="MFS_dom"/>
</dbReference>
<reference evidence="8 9" key="1">
    <citation type="submission" date="2023-10" db="EMBL/GenBank/DDBJ databases">
        <title>Screening of Alkalihalobacillus lindianensis BZ-TG-R113 and Its Alleviation of Salt Stress on Rapeseed Growth.</title>
        <authorList>
            <person name="Zhao B."/>
            <person name="Guo T."/>
        </authorList>
    </citation>
    <scope>NUCLEOTIDE SEQUENCE [LARGE SCALE GENOMIC DNA]</scope>
    <source>
        <strain evidence="8 9">BZ-TG-R113</strain>
    </source>
</reference>
<dbReference type="PROSITE" id="PS50850">
    <property type="entry name" value="MFS"/>
    <property type="match status" value="1"/>
</dbReference>
<organism evidence="8 9">
    <name type="scientific">Alkalihalophilus lindianensis</name>
    <dbReference type="NCBI Taxonomy" id="1630542"/>
    <lineage>
        <taxon>Bacteria</taxon>
        <taxon>Bacillati</taxon>
        <taxon>Bacillota</taxon>
        <taxon>Bacilli</taxon>
        <taxon>Bacillales</taxon>
        <taxon>Bacillaceae</taxon>
        <taxon>Alkalihalophilus</taxon>
    </lineage>
</organism>
<feature type="transmembrane region" description="Helical" evidence="6">
    <location>
        <begin position="49"/>
        <end position="69"/>
    </location>
</feature>
<accession>A0ABU3XBG4</accession>
<keyword evidence="4 6" id="KW-1133">Transmembrane helix</keyword>
<name>A0ABU3XBG4_9BACI</name>